<comment type="caution">
    <text evidence="2">The sequence shown here is derived from an EMBL/GenBank/DDBJ whole genome shotgun (WGS) entry which is preliminary data.</text>
</comment>
<dbReference type="OrthoDB" id="1670002at2759"/>
<dbReference type="EMBL" id="SSTE01011804">
    <property type="protein sequence ID" value="KAA0050648.1"/>
    <property type="molecule type" value="Genomic_DNA"/>
</dbReference>
<reference evidence="2 3" key="1">
    <citation type="submission" date="2019-08" db="EMBL/GenBank/DDBJ databases">
        <title>Draft genome sequences of two oriental melons (Cucumis melo L. var makuwa).</title>
        <authorList>
            <person name="Kwon S.-Y."/>
        </authorList>
    </citation>
    <scope>NUCLEOTIDE SEQUENCE [LARGE SCALE GENOMIC DNA]</scope>
    <source>
        <strain evidence="3">cv. SW 3</strain>
        <tissue evidence="2">Leaf</tissue>
    </source>
</reference>
<protein>
    <submittedName>
        <fullName evidence="2">Retrotransposon protein putative ty3-gypsy sub-class</fullName>
    </submittedName>
</protein>
<evidence type="ECO:0000313" key="2">
    <source>
        <dbReference type="EMBL" id="KAA0050648.1"/>
    </source>
</evidence>
<dbReference type="AlphaFoldDB" id="A0A5A7U5U5"/>
<evidence type="ECO:0000313" key="3">
    <source>
        <dbReference type="Proteomes" id="UP000321393"/>
    </source>
</evidence>
<dbReference type="Proteomes" id="UP000321393">
    <property type="component" value="Unassembled WGS sequence"/>
</dbReference>
<sequence>MHWGLLYILQGIKPHTFEELATLAQDMELSIISRGTKNFSILEVRKDKKETKGVVKSIVNRRSNHRRWLRSCLAPSHAQPPYSAVCSRCNSPLFVASASCRHESAASPNHSLSHASAHQAPSVETESPTRARIPSSVVRPDPLSSARAHQTSPRSTVDHRSSPPSGQRRIVERPSPLSVVARTQNLTRASSLFTA</sequence>
<organism evidence="2 3">
    <name type="scientific">Cucumis melo var. makuwa</name>
    <name type="common">Oriental melon</name>
    <dbReference type="NCBI Taxonomy" id="1194695"/>
    <lineage>
        <taxon>Eukaryota</taxon>
        <taxon>Viridiplantae</taxon>
        <taxon>Streptophyta</taxon>
        <taxon>Embryophyta</taxon>
        <taxon>Tracheophyta</taxon>
        <taxon>Spermatophyta</taxon>
        <taxon>Magnoliopsida</taxon>
        <taxon>eudicotyledons</taxon>
        <taxon>Gunneridae</taxon>
        <taxon>Pentapetalae</taxon>
        <taxon>rosids</taxon>
        <taxon>fabids</taxon>
        <taxon>Cucurbitales</taxon>
        <taxon>Cucurbitaceae</taxon>
        <taxon>Benincaseae</taxon>
        <taxon>Cucumis</taxon>
    </lineage>
</organism>
<feature type="compositionally biased region" description="Polar residues" evidence="1">
    <location>
        <begin position="106"/>
        <end position="116"/>
    </location>
</feature>
<feature type="region of interest" description="Disordered" evidence="1">
    <location>
        <begin position="105"/>
        <end position="176"/>
    </location>
</feature>
<evidence type="ECO:0000256" key="1">
    <source>
        <dbReference type="SAM" id="MobiDB-lite"/>
    </source>
</evidence>
<name>A0A5A7U5U5_CUCMM</name>
<accession>A0A5A7U5U5</accession>
<proteinExistence type="predicted"/>
<gene>
    <name evidence="2" type="ORF">E6C27_scaffold673G001200</name>
</gene>